<dbReference type="InterPro" id="IPR024983">
    <property type="entry name" value="CHAT_dom"/>
</dbReference>
<keyword evidence="5" id="KW-1185">Reference proteome</keyword>
<dbReference type="VEuPathDB" id="TriTrypDB:TEOVI_000586100"/>
<feature type="region of interest" description="Disordered" evidence="2">
    <location>
        <begin position="1180"/>
        <end position="1205"/>
    </location>
</feature>
<dbReference type="Pfam" id="PF12770">
    <property type="entry name" value="CHAT"/>
    <property type="match status" value="1"/>
</dbReference>
<dbReference type="Proteomes" id="UP000195570">
    <property type="component" value="Unassembled WGS sequence"/>
</dbReference>
<feature type="compositionally biased region" description="Low complexity" evidence="2">
    <location>
        <begin position="232"/>
        <end position="247"/>
    </location>
</feature>
<comment type="caution">
    <text evidence="4">The sequence shown here is derived from an EMBL/GenBank/DDBJ whole genome shotgun (WGS) entry which is preliminary data.</text>
</comment>
<dbReference type="SUPFAM" id="SSF48452">
    <property type="entry name" value="TPR-like"/>
    <property type="match status" value="2"/>
</dbReference>
<dbReference type="PANTHER" id="PTHR10098">
    <property type="entry name" value="RAPSYN-RELATED"/>
    <property type="match status" value="1"/>
</dbReference>
<evidence type="ECO:0000256" key="1">
    <source>
        <dbReference type="SAM" id="Coils"/>
    </source>
</evidence>
<evidence type="ECO:0000259" key="3">
    <source>
        <dbReference type="Pfam" id="PF12770"/>
    </source>
</evidence>
<feature type="region of interest" description="Disordered" evidence="2">
    <location>
        <begin position="339"/>
        <end position="408"/>
    </location>
</feature>
<evidence type="ECO:0000256" key="2">
    <source>
        <dbReference type="SAM" id="MobiDB-lite"/>
    </source>
</evidence>
<reference evidence="4" key="1">
    <citation type="submission" date="2016-09" db="EMBL/GenBank/DDBJ databases">
        <authorList>
            <person name="Hebert L."/>
            <person name="Moumen B."/>
        </authorList>
    </citation>
    <scope>NUCLEOTIDE SEQUENCE [LARGE SCALE GENOMIC DNA]</scope>
    <source>
        <strain evidence="4">OVI</strain>
    </source>
</reference>
<organism evidence="4 5">
    <name type="scientific">Trypanosoma equiperdum</name>
    <dbReference type="NCBI Taxonomy" id="5694"/>
    <lineage>
        <taxon>Eukaryota</taxon>
        <taxon>Discoba</taxon>
        <taxon>Euglenozoa</taxon>
        <taxon>Kinetoplastea</taxon>
        <taxon>Metakinetoplastina</taxon>
        <taxon>Trypanosomatida</taxon>
        <taxon>Trypanosomatidae</taxon>
        <taxon>Trypanosoma</taxon>
    </lineage>
</organism>
<feature type="region of interest" description="Disordered" evidence="2">
    <location>
        <begin position="202"/>
        <end position="312"/>
    </location>
</feature>
<protein>
    <submittedName>
        <fullName evidence="4">CHAT domain containing protein, putative</fullName>
    </submittedName>
</protein>
<feature type="domain" description="CHAT" evidence="3">
    <location>
        <begin position="1024"/>
        <end position="1091"/>
    </location>
</feature>
<dbReference type="RefSeq" id="XP_067078012.1">
    <property type="nucleotide sequence ID" value="XM_067221911.1"/>
</dbReference>
<evidence type="ECO:0000313" key="4">
    <source>
        <dbReference type="EMBL" id="SCU66582.1"/>
    </source>
</evidence>
<dbReference type="Gene3D" id="1.25.40.10">
    <property type="entry name" value="Tetratricopeptide repeat domain"/>
    <property type="match status" value="2"/>
</dbReference>
<dbReference type="InterPro" id="IPR011990">
    <property type="entry name" value="TPR-like_helical_dom_sf"/>
</dbReference>
<sequence>MNPSAQPWYPPAELVLGAPTAGLTAVRWQNDPYRSRIARCPPPPLCGDDDFISLRIESLVPVAGTKTDSPIPAALTAAAAAAVLPTAVQVPVTKGQPYRSSGVTFASVPTQAEARLQKRSQPVSRCQADLKPLWRSFATVSSLDSQGDSQEIEGATTEEKCCAARVRPARPKVPIPRPRSQLNADNAFAAARNLNKTVLAGSLDINPHTPASTPNDSSPDQTSETPAVSASGTDTTTTDGENNTCTTSSPTDVGASTGRNNTCSEDAEEPSCEVISVKSTAQEADVDEKPQCLANRAPPGPTASKKTRLKPKSEKWTIVGGKAGVALASVQAAVVPAKRPTASIASTKARESVSRHRTPDPKAKERVRSKQRQSQAQHREEVNKCSSKDDVIIEQKSKRQRDSRRPRECWTDEELLETLMSSTTISAQTGASSSGNSGDGAASFAIMGVPLVCVTRGEELLTSQSSSRSDARQRNALRLFIRSLAMFETSNAKTLLLQRALNGLPESCHHQCPSLVCAIMLEMSGSCVDVEKSLQTCYKALRLSERHNLDTFEMLSRLGITRTLARVVDTMDARENLTRAALIAIDRLEKEALGWIVMQMGVTLEISGLFPDSLAWYEVAERLARSTGQQRLLCEVHCCQSIAYSAVGELERAQQAYEASRLLLSNIHRHCHQRPLQNYAQLKCQLGDMAGALQLQEEELAIAKELGDTHAASRCVGAIALTKRFLGRYDEAAENYMEEFSVHCSRDPRQAVESLTGAASCWRFGGHAQKAYDYCIRALTQARDCHDLTTIAKALAELAETELSMDRLDEAQEHLREALTAVFRVDDAEQKQYLVKAALCEVEWRCCSALGQVYARRGQAFEAMQCADRCHVPNTVHMGRLLLRRQRCAGAIHDATNPELVSRQSVERVLKHPTLKGWNVVCYSLPWAEKLDFMVYVVMLDADSGELKCVAHPLVMSDELVAFFSGPNALWDLLDAPMFTDTGDRMYGDTPLWPQLYSKVAFDFQQNPSNAECLVSLRTDPHYCLRLLYDNFVRPLEADVAGAEGLMFVADGVFSRIPFHALHDGKKYLAERFCTSTCCSMALLCTHAVEDESIKAAVTPPAKATDGGSEESMGGMIPKRYTIVDDASHKVVLMDSFVEEMVAKSNDSSNPVGVCVRHWVVDEKQPVISCVANEQQLIDAASSSDNSKDGNGDISAEAAGNDDPDVSATKHLLSCLRRRGNVTSVRNSLYRAVHENPEGVLELRLRVVPEVKEDYCGTFVGASCDVSASHASEVASSWELRGYALVLCSGIGTYGGLSMHETGVPVYRALQYAGARCMLLAAGSRVPPYVKVPAAAADAVLNGRSVAAALREAYVRAIAADVPLEDWCGFALVGLPIS</sequence>
<accession>A0A1G4I3Y9</accession>
<gene>
    <name evidence="4" type="ORF">TEOVI_000586100</name>
</gene>
<feature type="coiled-coil region" evidence="1">
    <location>
        <begin position="791"/>
        <end position="818"/>
    </location>
</feature>
<dbReference type="PANTHER" id="PTHR10098:SF108">
    <property type="entry name" value="TETRATRICOPEPTIDE REPEAT PROTEIN 28"/>
    <property type="match status" value="1"/>
</dbReference>
<dbReference type="GeneID" id="92379800"/>
<feature type="compositionally biased region" description="Basic and acidic residues" evidence="2">
    <location>
        <begin position="348"/>
        <end position="368"/>
    </location>
</feature>
<name>A0A1G4I3Y9_TRYEQ</name>
<dbReference type="EMBL" id="CZPT02000573">
    <property type="protein sequence ID" value="SCU66582.1"/>
    <property type="molecule type" value="Genomic_DNA"/>
</dbReference>
<feature type="compositionally biased region" description="Polar residues" evidence="2">
    <location>
        <begin position="209"/>
        <end position="231"/>
    </location>
</feature>
<proteinExistence type="predicted"/>
<keyword evidence="1" id="KW-0175">Coiled coil</keyword>
<feature type="compositionally biased region" description="Basic and acidic residues" evidence="2">
    <location>
        <begin position="377"/>
        <end position="397"/>
    </location>
</feature>
<evidence type="ECO:0000313" key="5">
    <source>
        <dbReference type="Proteomes" id="UP000195570"/>
    </source>
</evidence>
<dbReference type="Pfam" id="PF13424">
    <property type="entry name" value="TPR_12"/>
    <property type="match status" value="1"/>
</dbReference>